<name>A0A254NGJ7_9BURK</name>
<comment type="caution">
    <text evidence="2">The sequence shown here is derived from an EMBL/GenBank/DDBJ whole genome shotgun (WGS) entry which is preliminary data.</text>
</comment>
<keyword evidence="1" id="KW-0732">Signal</keyword>
<organism evidence="2 3">
    <name type="scientific">Roseateles puraquae</name>
    <dbReference type="NCBI Taxonomy" id="431059"/>
    <lineage>
        <taxon>Bacteria</taxon>
        <taxon>Pseudomonadati</taxon>
        <taxon>Pseudomonadota</taxon>
        <taxon>Betaproteobacteria</taxon>
        <taxon>Burkholderiales</taxon>
        <taxon>Sphaerotilaceae</taxon>
        <taxon>Roseateles</taxon>
    </lineage>
</organism>
<protein>
    <recommendedName>
        <fullName evidence="4">Solute-binding protein family 3/N-terminal domain-containing protein</fullName>
    </recommendedName>
</protein>
<dbReference type="NCBIfam" id="TIGR02285">
    <property type="entry name" value="TIGR02285 family protein"/>
    <property type="match status" value="1"/>
</dbReference>
<proteinExistence type="predicted"/>
<dbReference type="Proteomes" id="UP000197446">
    <property type="component" value="Unassembled WGS sequence"/>
</dbReference>
<dbReference type="OrthoDB" id="9150746at2"/>
<dbReference type="EMBL" id="NISI01000002">
    <property type="protein sequence ID" value="OWR04428.1"/>
    <property type="molecule type" value="Genomic_DNA"/>
</dbReference>
<feature type="signal peptide" evidence="1">
    <location>
        <begin position="1"/>
        <end position="20"/>
    </location>
</feature>
<dbReference type="RefSeq" id="WP_088482565.1">
    <property type="nucleotide sequence ID" value="NZ_NISI01000002.1"/>
</dbReference>
<dbReference type="SUPFAM" id="SSF53850">
    <property type="entry name" value="Periplasmic binding protein-like II"/>
    <property type="match status" value="1"/>
</dbReference>
<gene>
    <name evidence="2" type="ORF">CDO81_07515</name>
</gene>
<accession>A0A254NGJ7</accession>
<dbReference type="AlphaFoldDB" id="A0A254NGJ7"/>
<feature type="chain" id="PRO_5012468275" description="Solute-binding protein family 3/N-terminal domain-containing protein" evidence="1">
    <location>
        <begin position="21"/>
        <end position="305"/>
    </location>
</feature>
<evidence type="ECO:0008006" key="4">
    <source>
        <dbReference type="Google" id="ProtNLM"/>
    </source>
</evidence>
<dbReference type="InterPro" id="IPR011972">
    <property type="entry name" value="CHP02285"/>
</dbReference>
<reference evidence="2 3" key="1">
    <citation type="journal article" date="2007" name="Int. J. Syst. Evol. Microbiol.">
        <title>Description of Pelomonas aquatica sp. nov. and Pelomonas puraquae sp. nov., isolated from industrial and haemodialysis water.</title>
        <authorList>
            <person name="Gomila M."/>
            <person name="Bowien B."/>
            <person name="Falsen E."/>
            <person name="Moore E.R."/>
            <person name="Lalucat J."/>
        </authorList>
    </citation>
    <scope>NUCLEOTIDE SEQUENCE [LARGE SCALE GENOMIC DNA]</scope>
    <source>
        <strain evidence="2 3">CCUG 52769</strain>
    </source>
</reference>
<evidence type="ECO:0000313" key="2">
    <source>
        <dbReference type="EMBL" id="OWR04428.1"/>
    </source>
</evidence>
<evidence type="ECO:0000313" key="3">
    <source>
        <dbReference type="Proteomes" id="UP000197446"/>
    </source>
</evidence>
<evidence type="ECO:0000256" key="1">
    <source>
        <dbReference type="SAM" id="SignalP"/>
    </source>
</evidence>
<sequence>MSLRVFVAALTAAFATFAAAAPAPASLGTIRWVVQDVPPHFTFAQGHAPRSVAELGRGEVDGFMRVLIARMPGWQHEFVEASTARYEAESRRGRTLCSTLHVRTPERLQWAWFSHLYPPLVSREIHVVVRRELLDRLAPARPEDGRLQLAELLKRPELRLIVARDRAFGAQIDNLLAQHTVARIPVGTKLGSQVLDMLRAGRMDYTLEYPTVLHEYLARQSDPGALVALPMAEGLSTLLATVSCSRTPEGRRAIEAIDAAVRDLARDPRREAWVREWRGDRSTPQDLRRLNAYMDERARGGPRIE</sequence>
<keyword evidence="3" id="KW-1185">Reference proteome</keyword>